<name>A0A561P2K1_9BACT</name>
<proteinExistence type="predicted"/>
<comment type="caution">
    <text evidence="1">The sequence shown here is derived from an EMBL/GenBank/DDBJ whole genome shotgun (WGS) entry which is preliminary data.</text>
</comment>
<reference evidence="1 2" key="1">
    <citation type="submission" date="2019-06" db="EMBL/GenBank/DDBJ databases">
        <title>Sorghum-associated microbial communities from plants grown in Nebraska, USA.</title>
        <authorList>
            <person name="Schachtman D."/>
        </authorList>
    </citation>
    <scope>NUCLEOTIDE SEQUENCE [LARGE SCALE GENOMIC DNA]</scope>
    <source>
        <strain evidence="1 2">1209</strain>
    </source>
</reference>
<dbReference type="AlphaFoldDB" id="A0A561P2K1"/>
<dbReference type="Proteomes" id="UP000320811">
    <property type="component" value="Unassembled WGS sequence"/>
</dbReference>
<gene>
    <name evidence="1" type="ORF">FHW36_1163</name>
</gene>
<sequence>MKNKEFGCKDMVIFQIPNSFFYHSNFLVNKTDFNISTHDKKLFIRAHTVNLYAPALLTSGTNPDGLIQQP</sequence>
<accession>A0A561P2K1</accession>
<protein>
    <submittedName>
        <fullName evidence="1">Uncharacterized protein</fullName>
    </submittedName>
</protein>
<evidence type="ECO:0000313" key="1">
    <source>
        <dbReference type="EMBL" id="TWF32330.1"/>
    </source>
</evidence>
<evidence type="ECO:0000313" key="2">
    <source>
        <dbReference type="Proteomes" id="UP000320811"/>
    </source>
</evidence>
<keyword evidence="2" id="KW-1185">Reference proteome</keyword>
<organism evidence="1 2">
    <name type="scientific">Chitinophaga polysaccharea</name>
    <dbReference type="NCBI Taxonomy" id="1293035"/>
    <lineage>
        <taxon>Bacteria</taxon>
        <taxon>Pseudomonadati</taxon>
        <taxon>Bacteroidota</taxon>
        <taxon>Chitinophagia</taxon>
        <taxon>Chitinophagales</taxon>
        <taxon>Chitinophagaceae</taxon>
        <taxon>Chitinophaga</taxon>
    </lineage>
</organism>
<dbReference type="EMBL" id="VIWO01000016">
    <property type="protein sequence ID" value="TWF32330.1"/>
    <property type="molecule type" value="Genomic_DNA"/>
</dbReference>